<dbReference type="RefSeq" id="WP_053380005.1">
    <property type="nucleotide sequence ID" value="NZ_CP011801.1"/>
</dbReference>
<feature type="compositionally biased region" description="Basic and acidic residues" evidence="2">
    <location>
        <begin position="335"/>
        <end position="346"/>
    </location>
</feature>
<reference evidence="3 4" key="1">
    <citation type="journal article" date="2015" name="Proc. Natl. Acad. Sci. U.S.A.">
        <title>Expanded metabolic versatility of ubiquitous nitrite-oxidizing bacteria from the genus Nitrospira.</title>
        <authorList>
            <person name="Koch H."/>
            <person name="Lucker S."/>
            <person name="Albertsen M."/>
            <person name="Kitzinger K."/>
            <person name="Herbold C."/>
            <person name="Spieck E."/>
            <person name="Nielsen P.H."/>
            <person name="Wagner M."/>
            <person name="Daims H."/>
        </authorList>
    </citation>
    <scope>NUCLEOTIDE SEQUENCE [LARGE SCALE GENOMIC DNA]</scope>
    <source>
        <strain evidence="3 4">NSP M-1</strain>
    </source>
</reference>
<accession>A0A0K2GD89</accession>
<dbReference type="EMBL" id="CP011801">
    <property type="protein sequence ID" value="ALA58911.1"/>
    <property type="molecule type" value="Genomic_DNA"/>
</dbReference>
<sequence>MNGGFNAMDQNNLSDYRSHVLKNVETAIRRPGRRATHPLHLFINEQRVGELDGTGRAATLHVQHATRIHTVQIRSEDGILLGGLCAPEHGFKTAHIALGREAIDLDVRTHAEGGTVNAVFSPAAPLWDRVRGFLGRRDQDRAWQPAPAYLPGMRTMAFTQALVALVLVGVATDRWTGWTTADRTPPSLTPAQAPWVAPLAEVEKLEHRLTDLMQMQAKAIDTMQTQQQNMTQLQRTIAKLSAAQESVASGVVTVQREIEKRDKGVGREVDRMSRLLISRAQNAQEELQAEIHSLTIANDRLSKERLDLERSNQELKQRLKAAGIDVSKVTPSKAGSEDLAQRKDEPPTTQIAEGRRPQGAQPLLFWVTFQEGTSEDSIERLVREVQGRKGTVTDGWQAVEIVHPVESPDRFLDKIRQAKIVKAVRTVEAR</sequence>
<organism evidence="3 4">
    <name type="scientific">Nitrospira moscoviensis</name>
    <dbReference type="NCBI Taxonomy" id="42253"/>
    <lineage>
        <taxon>Bacteria</taxon>
        <taxon>Pseudomonadati</taxon>
        <taxon>Nitrospirota</taxon>
        <taxon>Nitrospiria</taxon>
        <taxon>Nitrospirales</taxon>
        <taxon>Nitrospiraceae</taxon>
        <taxon>Nitrospira</taxon>
    </lineage>
</organism>
<proteinExistence type="predicted"/>
<dbReference type="KEGG" id="nmv:NITMOv2_2498"/>
<dbReference type="PATRIC" id="fig|42253.5.peg.2463"/>
<feature type="coiled-coil region" evidence="1">
    <location>
        <begin position="277"/>
        <end position="325"/>
    </location>
</feature>
<dbReference type="Proteomes" id="UP000069205">
    <property type="component" value="Chromosome"/>
</dbReference>
<keyword evidence="4" id="KW-1185">Reference proteome</keyword>
<name>A0A0K2GD89_NITMO</name>
<evidence type="ECO:0000313" key="3">
    <source>
        <dbReference type="EMBL" id="ALA58911.1"/>
    </source>
</evidence>
<dbReference type="STRING" id="42253.NITMOv2_2498"/>
<protein>
    <submittedName>
        <fullName evidence="3">Uncharacterized protein</fullName>
    </submittedName>
</protein>
<evidence type="ECO:0000256" key="1">
    <source>
        <dbReference type="SAM" id="Coils"/>
    </source>
</evidence>
<dbReference type="OrthoDB" id="9786197at2"/>
<evidence type="ECO:0000313" key="4">
    <source>
        <dbReference type="Proteomes" id="UP000069205"/>
    </source>
</evidence>
<gene>
    <name evidence="3" type="ORF">NITMOv2_2498</name>
</gene>
<evidence type="ECO:0000256" key="2">
    <source>
        <dbReference type="SAM" id="MobiDB-lite"/>
    </source>
</evidence>
<dbReference type="AlphaFoldDB" id="A0A0K2GD89"/>
<keyword evidence="1" id="KW-0175">Coiled coil</keyword>
<feature type="region of interest" description="Disordered" evidence="2">
    <location>
        <begin position="326"/>
        <end position="356"/>
    </location>
</feature>